<dbReference type="GO" id="GO:0051225">
    <property type="term" value="P:spindle assembly"/>
    <property type="evidence" value="ECO:0007669"/>
    <property type="project" value="TreeGrafter"/>
</dbReference>
<protein>
    <submittedName>
        <fullName evidence="3">SAC3 domain-containing protein 1 SAC3-like proteiny domain-containing protein 1</fullName>
    </submittedName>
</protein>
<dbReference type="GO" id="GO:0005634">
    <property type="term" value="C:nucleus"/>
    <property type="evidence" value="ECO:0007669"/>
    <property type="project" value="TreeGrafter"/>
</dbReference>
<organism evidence="3 4">
    <name type="scientific">Channa argus</name>
    <name type="common">Northern snakehead</name>
    <name type="synonym">Ophicephalus argus</name>
    <dbReference type="NCBI Taxonomy" id="215402"/>
    <lineage>
        <taxon>Eukaryota</taxon>
        <taxon>Metazoa</taxon>
        <taxon>Chordata</taxon>
        <taxon>Craniata</taxon>
        <taxon>Vertebrata</taxon>
        <taxon>Euteleostomi</taxon>
        <taxon>Actinopterygii</taxon>
        <taxon>Neopterygii</taxon>
        <taxon>Teleostei</taxon>
        <taxon>Neoteleostei</taxon>
        <taxon>Acanthomorphata</taxon>
        <taxon>Anabantaria</taxon>
        <taxon>Anabantiformes</taxon>
        <taxon>Channoidei</taxon>
        <taxon>Channidae</taxon>
        <taxon>Channa</taxon>
    </lineage>
</organism>
<evidence type="ECO:0000313" key="4">
    <source>
        <dbReference type="Proteomes" id="UP000503349"/>
    </source>
</evidence>
<evidence type="ECO:0000256" key="1">
    <source>
        <dbReference type="SAM" id="MobiDB-lite"/>
    </source>
</evidence>
<gene>
    <name evidence="3" type="ORF">EXN66_Car006651</name>
</gene>
<evidence type="ECO:0000313" key="3">
    <source>
        <dbReference type="EMBL" id="KAF3690977.1"/>
    </source>
</evidence>
<dbReference type="PANTHER" id="PTHR12436:SF38">
    <property type="entry name" value="SAC3 DOMAIN-CONTAINING PROTEIN 1"/>
    <property type="match status" value="1"/>
</dbReference>
<dbReference type="Pfam" id="PF03399">
    <property type="entry name" value="SAC3_GANP"/>
    <property type="match status" value="1"/>
</dbReference>
<dbReference type="Gene3D" id="1.25.40.990">
    <property type="match status" value="1"/>
</dbReference>
<feature type="region of interest" description="Disordered" evidence="1">
    <location>
        <begin position="53"/>
        <end position="81"/>
    </location>
</feature>
<keyword evidence="4" id="KW-1185">Reference proteome</keyword>
<dbReference type="PANTHER" id="PTHR12436">
    <property type="entry name" value="80 KDA MCM3-ASSOCIATED PROTEIN"/>
    <property type="match status" value="1"/>
</dbReference>
<reference evidence="4" key="2">
    <citation type="submission" date="2019-02" db="EMBL/GenBank/DDBJ databases">
        <title>Opniocepnalus argus Var Kimnra genome.</title>
        <authorList>
            <person name="Zhou C."/>
            <person name="Xiao S."/>
        </authorList>
    </citation>
    <scope>NUCLEOTIDE SEQUENCE [LARGE SCALE GENOMIC DNA]</scope>
</reference>
<name>A0A6G1PL74_CHAAH</name>
<dbReference type="GO" id="GO:0005813">
    <property type="term" value="C:centrosome"/>
    <property type="evidence" value="ECO:0007669"/>
    <property type="project" value="TreeGrafter"/>
</dbReference>
<dbReference type="AlphaFoldDB" id="A0A6G1PL74"/>
<dbReference type="InterPro" id="IPR045107">
    <property type="entry name" value="SAC3/GANP/THP3"/>
</dbReference>
<dbReference type="GO" id="GO:0051298">
    <property type="term" value="P:centrosome duplication"/>
    <property type="evidence" value="ECO:0007669"/>
    <property type="project" value="TreeGrafter"/>
</dbReference>
<accession>A0A6G1PL74</accession>
<proteinExistence type="predicted"/>
<dbReference type="Proteomes" id="UP000503349">
    <property type="component" value="Chromosome 6"/>
</dbReference>
<reference evidence="3 4" key="1">
    <citation type="submission" date="2019-02" db="EMBL/GenBank/DDBJ databases">
        <title>Opniocepnalus argus genome.</title>
        <authorList>
            <person name="Zhou C."/>
            <person name="Xiao S."/>
        </authorList>
    </citation>
    <scope>NUCLEOTIDE SEQUENCE [LARGE SCALE GENOMIC DNA]</scope>
    <source>
        <strain evidence="3">OARG1902GOOAL</strain>
        <tissue evidence="3">Muscle</tissue>
    </source>
</reference>
<evidence type="ECO:0000259" key="2">
    <source>
        <dbReference type="Pfam" id="PF03399"/>
    </source>
</evidence>
<dbReference type="EMBL" id="CM015717">
    <property type="protein sequence ID" value="KAF3690977.1"/>
    <property type="molecule type" value="Genomic_DNA"/>
</dbReference>
<feature type="domain" description="SAC3/GANP/THP3 conserved" evidence="2">
    <location>
        <begin position="109"/>
        <end position="396"/>
    </location>
</feature>
<dbReference type="GO" id="GO:0005819">
    <property type="term" value="C:spindle"/>
    <property type="evidence" value="ECO:0007669"/>
    <property type="project" value="TreeGrafter"/>
</dbReference>
<sequence>MLRQSYPRVLDKAEACLEEIEKLLVECTDGDYKDNSTSLDCLRDIKMTSKDISQQLAGSHPQRRDVATGGEWRQRTQEQWRGQGKVLVRGTEEDEQGKGIVPLGTCQTMCPTRELRDREAQNRLHRFEILAGTEKDRRPRGDPLHAVKEYSRPAAGKDLTNSTDLRPPAVLLKTVCYLIDDIAASPTLHPCSETNCFVFDRMRGVKQDMIIQRVSGLDCVAILERTVRFLIYASYHLCGEPLGLYDPIINDTHLQENLSWLLDCYATGLGPHPNQEEFQALGLLYNLGSARATQHIMALPAKLRSTPSIRLALSINRAHLERNPVRLLRLAQRLNFLQCCALHRHLVTCRRDLLLIFSHAYSSRNCWFPLDTLAQLLSLDTSLTTQLCETYGMEVNHDNKVVFSKAGFTEPEQGKLYCQVYHSLVGEKQRDLTVGSIIHGCA</sequence>
<feature type="compositionally biased region" description="Basic and acidic residues" evidence="1">
    <location>
        <begin position="62"/>
        <end position="78"/>
    </location>
</feature>
<dbReference type="FunFam" id="1.25.40.990:FF:000016">
    <property type="entry name" value="Si:zfos-452g4.1"/>
    <property type="match status" value="1"/>
</dbReference>
<dbReference type="InterPro" id="IPR005062">
    <property type="entry name" value="SAC3/GANP/THP3_conserved"/>
</dbReference>